<dbReference type="PATRIC" id="fig|128780.6.peg.2739"/>
<organism evidence="2 3">
    <name type="scientific">Stenotrophomonas acidaminiphila</name>
    <dbReference type="NCBI Taxonomy" id="128780"/>
    <lineage>
        <taxon>Bacteria</taxon>
        <taxon>Pseudomonadati</taxon>
        <taxon>Pseudomonadota</taxon>
        <taxon>Gammaproteobacteria</taxon>
        <taxon>Lysobacterales</taxon>
        <taxon>Lysobacteraceae</taxon>
        <taxon>Stenotrophomonas</taxon>
    </lineage>
</organism>
<evidence type="ECO:0000313" key="2">
    <source>
        <dbReference type="EMBL" id="ALJ29072.1"/>
    </source>
</evidence>
<feature type="domain" description="YdhG-like" evidence="1">
    <location>
        <begin position="24"/>
        <end position="124"/>
    </location>
</feature>
<dbReference type="EMBL" id="CP012900">
    <property type="protein sequence ID" value="ALJ29072.1"/>
    <property type="molecule type" value="Genomic_DNA"/>
</dbReference>
<dbReference type="SUPFAM" id="SSF159888">
    <property type="entry name" value="YdhG-like"/>
    <property type="match status" value="1"/>
</dbReference>
<evidence type="ECO:0000259" key="1">
    <source>
        <dbReference type="Pfam" id="PF08818"/>
    </source>
</evidence>
<name>A0A0S1B1W0_9GAMM</name>
<dbReference type="Proteomes" id="UP000061010">
    <property type="component" value="Chromosome"/>
</dbReference>
<proteinExistence type="predicted"/>
<protein>
    <recommendedName>
        <fullName evidence="1">YdhG-like domain-containing protein</fullName>
    </recommendedName>
</protein>
<sequence length="128" mass="14140">MGGTTRKDVDAFIDALDHPLLPLIRALRTLLLALDPAISDEIKWNAPSFRTTGHFATMQLRRPDAVRLILHIGARPRSLPAAAIADPDGLLTWLGPDRALLEFRTVAELDSRRAAVTALLRQWMAQLA</sequence>
<dbReference type="KEGG" id="sacz:AOT14_27130"/>
<dbReference type="Pfam" id="PF08818">
    <property type="entry name" value="DUF1801"/>
    <property type="match status" value="1"/>
</dbReference>
<keyword evidence="3" id="KW-1185">Reference proteome</keyword>
<accession>A0A0S1B1W0</accession>
<reference evidence="2 3" key="1">
    <citation type="journal article" date="2015" name="Genome Announc.">
        <title>Complete Genome Sequencing of Stenotrophomonas acidaminiphila ZAC14D2_NAIMI4_2, a Multidrug-Resistant Strain Isolated from Sediments of a Polluted River in Mexico, Uncovers New Antibiotic Resistance Genes and a Novel Class-II Lasso Peptide Biosynthesis Gene Cluster.</title>
        <authorList>
            <person name="Vinuesa P."/>
            <person name="Ochoa-Sanchez L.E."/>
        </authorList>
    </citation>
    <scope>NUCLEOTIDE SEQUENCE [LARGE SCALE GENOMIC DNA]</scope>
    <source>
        <strain evidence="2 3">ZAC14D2_NAIMI4_2</strain>
    </source>
</reference>
<dbReference type="InterPro" id="IPR014922">
    <property type="entry name" value="YdhG-like"/>
</dbReference>
<evidence type="ECO:0000313" key="3">
    <source>
        <dbReference type="Proteomes" id="UP000061010"/>
    </source>
</evidence>
<gene>
    <name evidence="2" type="ORF">AOT14_27130</name>
</gene>
<dbReference type="AlphaFoldDB" id="A0A0S1B1W0"/>